<evidence type="ECO:0000313" key="3">
    <source>
        <dbReference type="Proteomes" id="UP000054854"/>
    </source>
</evidence>
<organism evidence="2 4">
    <name type="scientific">Legionella cincinnatiensis</name>
    <dbReference type="NCBI Taxonomy" id="28085"/>
    <lineage>
        <taxon>Bacteria</taxon>
        <taxon>Pseudomonadati</taxon>
        <taxon>Pseudomonadota</taxon>
        <taxon>Gammaproteobacteria</taxon>
        <taxon>Legionellales</taxon>
        <taxon>Legionellaceae</taxon>
        <taxon>Legionella</taxon>
    </lineage>
</organism>
<protein>
    <submittedName>
        <fullName evidence="2">Membrane-fusion protein involved in transport</fullName>
    </submittedName>
</protein>
<gene>
    <name evidence="1" type="ORF">Lcin_3041</name>
    <name evidence="2" type="ORF">NCTC12438_01356</name>
</gene>
<dbReference type="EMBL" id="LNXX01000047">
    <property type="protein sequence ID" value="KTC81971.1"/>
    <property type="molecule type" value="Genomic_DNA"/>
</dbReference>
<dbReference type="Proteomes" id="UP000255316">
    <property type="component" value="Unassembled WGS sequence"/>
</dbReference>
<evidence type="ECO:0000313" key="4">
    <source>
        <dbReference type="Proteomes" id="UP000255316"/>
    </source>
</evidence>
<keyword evidence="3" id="KW-1185">Reference proteome</keyword>
<proteinExistence type="predicted"/>
<evidence type="ECO:0000313" key="2">
    <source>
        <dbReference type="EMBL" id="STX34752.1"/>
    </source>
</evidence>
<sequence>MESCCLGYTEVWFTLDIPPKTVMLPVNTLLFRAQGLQVASLDKDDKVVLKSITVRRDFGSKLEIATGVLPGDRIILNPSDGITNGETVRVVS</sequence>
<dbReference type="Proteomes" id="UP000054854">
    <property type="component" value="Unassembled WGS sequence"/>
</dbReference>
<reference evidence="1 3" key="1">
    <citation type="submission" date="2015-11" db="EMBL/GenBank/DDBJ databases">
        <title>Genomic analysis of 38 Legionella species identifies large and diverse effector repertoires.</title>
        <authorList>
            <person name="Burstein D."/>
            <person name="Amaro F."/>
            <person name="Zusman T."/>
            <person name="Lifshitz Z."/>
            <person name="Cohen O."/>
            <person name="Gilbert J.A."/>
            <person name="Pupko T."/>
            <person name="Shuman H.A."/>
            <person name="Segal G."/>
        </authorList>
    </citation>
    <scope>NUCLEOTIDE SEQUENCE [LARGE SCALE GENOMIC DNA]</scope>
    <source>
        <strain evidence="1 3">CDC#72-OH-14</strain>
    </source>
</reference>
<reference evidence="2 4" key="2">
    <citation type="submission" date="2018-06" db="EMBL/GenBank/DDBJ databases">
        <authorList>
            <consortium name="Pathogen Informatics"/>
            <person name="Doyle S."/>
        </authorList>
    </citation>
    <scope>NUCLEOTIDE SEQUENCE [LARGE SCALE GENOMIC DNA]</scope>
    <source>
        <strain evidence="2 4">NCTC12438</strain>
    </source>
</reference>
<accession>A0A378IJ34</accession>
<dbReference type="EMBL" id="UGNX01000001">
    <property type="protein sequence ID" value="STX34752.1"/>
    <property type="molecule type" value="Genomic_DNA"/>
</dbReference>
<name>A0A378IJ34_9GAMM</name>
<dbReference type="AlphaFoldDB" id="A0A378IJ34"/>
<dbReference type="Gene3D" id="2.40.420.20">
    <property type="match status" value="1"/>
</dbReference>
<dbReference type="STRING" id="28085.Lcin_3041"/>
<evidence type="ECO:0000313" key="1">
    <source>
        <dbReference type="EMBL" id="KTC81971.1"/>
    </source>
</evidence>